<comment type="function">
    <text evidence="7">Mitochondrial ribosome (mitoribosome) assembly factor. Binds at the interface of the head and body domains of the mitochondrial small ribosomal subunit (mt-SSU), occluding the mRNA channel and preventing compaction of the head domain towards the body. Probable inactive methyltransferase: retains the characteristic folding and ability to bind S-adenosyl-L-methionine, but it probably lost its methyltransferase activity.</text>
</comment>
<dbReference type="GO" id="GO:0006412">
    <property type="term" value="P:translation"/>
    <property type="evidence" value="ECO:0007669"/>
    <property type="project" value="InterPro"/>
</dbReference>
<dbReference type="Gene3D" id="3.40.50.150">
    <property type="entry name" value="Vaccinia Virus protein VP39"/>
    <property type="match status" value="1"/>
</dbReference>
<reference evidence="8 9" key="1">
    <citation type="submission" date="2022-05" db="EMBL/GenBank/DDBJ databases">
        <title>Chromosome-level reference genomes for two strains of Caenorhabditis briggsae: an improved platform for comparative genomics.</title>
        <authorList>
            <person name="Stevens L."/>
            <person name="Andersen E.C."/>
        </authorList>
    </citation>
    <scope>NUCLEOTIDE SEQUENCE [LARGE SCALE GENOMIC DNA]</scope>
    <source>
        <strain evidence="8">QX1410_ONT</strain>
        <tissue evidence="8">Whole-organism</tissue>
    </source>
</reference>
<accession>A0AAE9DXT1</accession>
<evidence type="ECO:0000313" key="8">
    <source>
        <dbReference type="EMBL" id="ULU14268.1"/>
    </source>
</evidence>
<keyword evidence="3" id="KW-0809">Transit peptide</keyword>
<keyword evidence="6" id="KW-0496">Mitochondrion</keyword>
<evidence type="ECO:0000256" key="4">
    <source>
        <dbReference type="ARBA" id="ARBA00023004"/>
    </source>
</evidence>
<dbReference type="InterPro" id="IPR052571">
    <property type="entry name" value="Mt_RNA_Methyltransferase"/>
</dbReference>
<keyword evidence="2" id="KW-0479">Metal-binding</keyword>
<evidence type="ECO:0000256" key="7">
    <source>
        <dbReference type="ARBA" id="ARBA00045681"/>
    </source>
</evidence>
<dbReference type="Proteomes" id="UP000827892">
    <property type="component" value="Chromosome I"/>
</dbReference>
<evidence type="ECO:0000256" key="5">
    <source>
        <dbReference type="ARBA" id="ARBA00023014"/>
    </source>
</evidence>
<gene>
    <name evidence="8" type="ORF">L3Y34_016649</name>
</gene>
<keyword evidence="4" id="KW-0408">Iron</keyword>
<dbReference type="GO" id="GO:0046872">
    <property type="term" value="F:metal ion binding"/>
    <property type="evidence" value="ECO:0007669"/>
    <property type="project" value="UniProtKB-KW"/>
</dbReference>
<dbReference type="SUPFAM" id="SSF53335">
    <property type="entry name" value="S-adenosyl-L-methionine-dependent methyltransferases"/>
    <property type="match status" value="1"/>
</dbReference>
<dbReference type="InterPro" id="IPR015324">
    <property type="entry name" value="Ribosomal_Rsm22-like"/>
</dbReference>
<dbReference type="PANTHER" id="PTHR13184">
    <property type="entry name" value="37S RIBOSOMAL PROTEIN S22"/>
    <property type="match status" value="1"/>
</dbReference>
<name>A0AAE9DXT1_CAEBR</name>
<dbReference type="GO" id="GO:0008168">
    <property type="term" value="F:methyltransferase activity"/>
    <property type="evidence" value="ECO:0007669"/>
    <property type="project" value="InterPro"/>
</dbReference>
<proteinExistence type="predicted"/>
<evidence type="ECO:0000256" key="3">
    <source>
        <dbReference type="ARBA" id="ARBA00022946"/>
    </source>
</evidence>
<evidence type="ECO:0000313" key="9">
    <source>
        <dbReference type="Proteomes" id="UP000827892"/>
    </source>
</evidence>
<sequence>MLQNRPFFRRFVVNFANCATSSAVKPENPSEKAKIAITSVNALTNAKSIVQISPREGLGRRFRKEFNLPQKAIDGLRNAVVTCDRPAKQLQNEADQLANKLEQRRFPESPEKLKKVRDEVKKKLKSGKKGEISDFDKEAFGGKVQEAQNYELRNEVDRIMKKANFNWKPLEITSKEAAAAYSLARLAPNYAEIARVLEEFNRIPDFKPETVLDYGSGSAAGFWATTSRWPDLKEITMVDLSDAIMKFSMDSLRKETDAPDDGRPFVHNNINFRRHLITSLNTTYDVIIAHRMLCEVGSSETRLQLIESLWKRTNRFLILIESSRAEAFGGILEARDFLLTQGTLVDYRKLLKTLEEKVMLSPKVVRIVEDYNLSDYEKFVMLNEAVPPGEVVPTMLPTATVMAPCPHDLGCPLGVHNACTFSSRFQPIRADGRRSEKEADGTEETKFTFMILEKAPRRINAHTERILKNRKLGGHVTCDVCTAFRGIQRVTLSKKHGEMYTAMRARRDGDVLPINLRTVTSSGIFDIAIRKANARLSSRFVFLFIKHALPRSS</sequence>
<evidence type="ECO:0000256" key="6">
    <source>
        <dbReference type="ARBA" id="ARBA00023128"/>
    </source>
</evidence>
<dbReference type="PANTHER" id="PTHR13184:SF5">
    <property type="entry name" value="METHYLTRANSFERASE-LIKE PROTEIN 17, MITOCHONDRIAL"/>
    <property type="match status" value="1"/>
</dbReference>
<dbReference type="AlphaFoldDB" id="A0AAE9DXT1"/>
<organism evidence="8 9">
    <name type="scientific">Caenorhabditis briggsae</name>
    <dbReference type="NCBI Taxonomy" id="6238"/>
    <lineage>
        <taxon>Eukaryota</taxon>
        <taxon>Metazoa</taxon>
        <taxon>Ecdysozoa</taxon>
        <taxon>Nematoda</taxon>
        <taxon>Chromadorea</taxon>
        <taxon>Rhabditida</taxon>
        <taxon>Rhabditina</taxon>
        <taxon>Rhabditomorpha</taxon>
        <taxon>Rhabditoidea</taxon>
        <taxon>Rhabditidae</taxon>
        <taxon>Peloderinae</taxon>
        <taxon>Caenorhabditis</taxon>
    </lineage>
</organism>
<dbReference type="FunFam" id="3.40.50.150:FF:000748">
    <property type="entry name" value="MEthylTransferase Like"/>
    <property type="match status" value="1"/>
</dbReference>
<comment type="subcellular location">
    <subcellularLocation>
        <location evidence="1">Mitochondrion</location>
    </subcellularLocation>
</comment>
<protein>
    <submittedName>
        <fullName evidence="8">Uncharacterized protein</fullName>
    </submittedName>
</protein>
<dbReference type="InterPro" id="IPR029063">
    <property type="entry name" value="SAM-dependent_MTases_sf"/>
</dbReference>
<evidence type="ECO:0000256" key="1">
    <source>
        <dbReference type="ARBA" id="ARBA00004173"/>
    </source>
</evidence>
<dbReference type="GO" id="GO:0005739">
    <property type="term" value="C:mitochondrion"/>
    <property type="evidence" value="ECO:0007669"/>
    <property type="project" value="UniProtKB-SubCell"/>
</dbReference>
<dbReference type="EMBL" id="CP090891">
    <property type="protein sequence ID" value="ULU14268.1"/>
    <property type="molecule type" value="Genomic_DNA"/>
</dbReference>
<dbReference type="Pfam" id="PF09243">
    <property type="entry name" value="Rsm22"/>
    <property type="match status" value="2"/>
</dbReference>
<evidence type="ECO:0000256" key="2">
    <source>
        <dbReference type="ARBA" id="ARBA00022723"/>
    </source>
</evidence>
<keyword evidence="5" id="KW-0411">Iron-sulfur</keyword>
<dbReference type="GO" id="GO:0051536">
    <property type="term" value="F:iron-sulfur cluster binding"/>
    <property type="evidence" value="ECO:0007669"/>
    <property type="project" value="UniProtKB-KW"/>
</dbReference>